<evidence type="ECO:0000256" key="1">
    <source>
        <dbReference type="SAM" id="SignalP"/>
    </source>
</evidence>
<gene>
    <name evidence="2" type="ORF">HNQ43_001472</name>
</gene>
<reference evidence="2 3" key="1">
    <citation type="submission" date="2020-08" db="EMBL/GenBank/DDBJ databases">
        <title>Genomic Encyclopedia of Type Strains, Phase IV (KMG-IV): sequencing the most valuable type-strain genomes for metagenomic binning, comparative biology and taxonomic classification.</title>
        <authorList>
            <person name="Goeker M."/>
        </authorList>
    </citation>
    <scope>NUCLEOTIDE SEQUENCE [LARGE SCALE GENOMIC DNA]</scope>
    <source>
        <strain evidence="2 3">DSM 26963</strain>
    </source>
</reference>
<organism evidence="2 3">
    <name type="scientific">Faecalicoccus acidiformans</name>
    <dbReference type="NCBI Taxonomy" id="915173"/>
    <lineage>
        <taxon>Bacteria</taxon>
        <taxon>Bacillati</taxon>
        <taxon>Bacillota</taxon>
        <taxon>Erysipelotrichia</taxon>
        <taxon>Erysipelotrichales</taxon>
        <taxon>Erysipelotrichaceae</taxon>
        <taxon>Faecalicoccus</taxon>
    </lineage>
</organism>
<dbReference type="Proteomes" id="UP000521313">
    <property type="component" value="Unassembled WGS sequence"/>
</dbReference>
<dbReference type="Pfam" id="PF05960">
    <property type="entry name" value="DUF885"/>
    <property type="match status" value="1"/>
</dbReference>
<keyword evidence="1" id="KW-0732">Signal</keyword>
<dbReference type="InterPro" id="IPR010281">
    <property type="entry name" value="DUF885"/>
</dbReference>
<dbReference type="PANTHER" id="PTHR33361:SF2">
    <property type="entry name" value="DUF885 DOMAIN-CONTAINING PROTEIN"/>
    <property type="match status" value="1"/>
</dbReference>
<evidence type="ECO:0000313" key="2">
    <source>
        <dbReference type="EMBL" id="MBB5185415.1"/>
    </source>
</evidence>
<comment type="caution">
    <text evidence="2">The sequence shown here is derived from an EMBL/GenBank/DDBJ whole genome shotgun (WGS) entry which is preliminary data.</text>
</comment>
<sequence>MNKYKSFVIVGFCLSLALCGCSFAEPKGMAEDQALSAEQKEFDAYLEDQLVETLEGDYYTMHSLVQDPSSLGIDPSSIEKTWGRFDEKTMEEDRAEIAETLEELESFSYEELTTSQQDTYDTFVYQMRTSQELSDERFDYIASLFSPMTGIQVSLPTIFSDWELYTKQDAQDLILMMEDVDDYIQSALDYTYIQEEQGMLCLSFEEIRSYCEQILSQGIESSVLDSLKEEVEDLNLSKQESEDIQSELEMAFQDSYLKGYQLIMNAMDDLEKNGENHSAGLASFAAGKEYYSALMHSQIGSMRSVEEVQEMMSSACLDHLSSAMELSDAAMGVYFLDTVYQDYEEIIEDVQNKMKDDFPEISAKEYQIQDMKEDIATDNGVAAYYQIPTLDGDQTGQLRVNPLNDGISSIDTYMTVCHEGMPGHMYQYNYTRENLNEPVRWSLLTNTAYQEGYATYVEHFVLRYLDNDARTLKFYSEYMLSIYDALILADIGIHYENWDYATCAAQMETYGLTMTQEQYDQLLYTPCAFQPYYVGYEEIALYRSQAKDKEGKDFSEYDFHTVLLEAGAASFDVTQRHIDSYYGS</sequence>
<accession>A0A7W8D1D1</accession>
<protein>
    <submittedName>
        <fullName evidence="2">Uncharacterized protein (DUF885 family)</fullName>
    </submittedName>
</protein>
<dbReference type="AlphaFoldDB" id="A0A7W8D1D1"/>
<dbReference type="EMBL" id="JACHHD010000015">
    <property type="protein sequence ID" value="MBB5185415.1"/>
    <property type="molecule type" value="Genomic_DNA"/>
</dbReference>
<dbReference type="PROSITE" id="PS51257">
    <property type="entry name" value="PROKAR_LIPOPROTEIN"/>
    <property type="match status" value="1"/>
</dbReference>
<name>A0A7W8D1D1_9FIRM</name>
<feature type="chain" id="PRO_5030686160" evidence="1">
    <location>
        <begin position="25"/>
        <end position="584"/>
    </location>
</feature>
<dbReference type="RefSeq" id="WP_183376352.1">
    <property type="nucleotide sequence ID" value="NZ_JACHHD010000015.1"/>
</dbReference>
<dbReference type="PANTHER" id="PTHR33361">
    <property type="entry name" value="GLR0591 PROTEIN"/>
    <property type="match status" value="1"/>
</dbReference>
<proteinExistence type="predicted"/>
<evidence type="ECO:0000313" key="3">
    <source>
        <dbReference type="Proteomes" id="UP000521313"/>
    </source>
</evidence>
<feature type="signal peptide" evidence="1">
    <location>
        <begin position="1"/>
        <end position="24"/>
    </location>
</feature>